<evidence type="ECO:0000256" key="1">
    <source>
        <dbReference type="SAM" id="Phobius"/>
    </source>
</evidence>
<feature type="transmembrane region" description="Helical" evidence="1">
    <location>
        <begin position="6"/>
        <end position="26"/>
    </location>
</feature>
<name>A0A5K1K513_9APHY</name>
<keyword evidence="1" id="KW-1133">Transmembrane helix</keyword>
<organism evidence="2">
    <name type="scientific">Ganoderma boninense</name>
    <dbReference type="NCBI Taxonomy" id="34458"/>
    <lineage>
        <taxon>Eukaryota</taxon>
        <taxon>Fungi</taxon>
        <taxon>Dikarya</taxon>
        <taxon>Basidiomycota</taxon>
        <taxon>Agaricomycotina</taxon>
        <taxon>Agaricomycetes</taxon>
        <taxon>Polyporales</taxon>
        <taxon>Polyporaceae</taxon>
        <taxon>Ganoderma</taxon>
    </lineage>
</organism>
<keyword evidence="1" id="KW-0472">Membrane</keyword>
<protein>
    <submittedName>
        <fullName evidence="2">Acyl-CoA ligase AFT1-1 )</fullName>
        <ecNumber evidence="2">6.2.1.-</ecNumber>
    </submittedName>
</protein>
<gene>
    <name evidence="2" type="primary">Q96VB5</name>
</gene>
<dbReference type="EMBL" id="LR729068">
    <property type="protein sequence ID" value="VWP01054.1"/>
    <property type="molecule type" value="Genomic_DNA"/>
</dbReference>
<proteinExistence type="predicted"/>
<accession>A0A5K1K513</accession>
<dbReference type="GO" id="GO:0016874">
    <property type="term" value="F:ligase activity"/>
    <property type="evidence" value="ECO:0007669"/>
    <property type="project" value="UniProtKB-KW"/>
</dbReference>
<keyword evidence="1" id="KW-0812">Transmembrane</keyword>
<keyword evidence="2" id="KW-0436">Ligase</keyword>
<sequence length="358" mass="39008">MFLFRLAFHGAVLLLLFGAYIALFLLPPYIEYIPHAWRLGVDLFDVLVDDPHTNVGAATCLLHPVPGLCPPKGAHRLRPYNPAGDMIYHSPVSIAANAIRFDDPTACRCLTDSLVGQHVFFGQLGYTLRPTKRIIEFLDSSAFRMIRAARVDDALDVARRAVTKLVIDAEYSVYRARFAHHVVYSAVDIANFVDSAFPFLDLANTDTTLRRSINYLIPVTMSSAKTISEDAATAIRAMDTLLDAFAVDALEALLRAHSSFIDRRLAIRHCAASASSFSSSPVCLAVDLTLQNAGRIESMRDDLLSLKKTVRDSSKDLGGFLTCASASQRCTLAAALQILAASESYLVGWGGHGTISTA</sequence>
<dbReference type="EC" id="6.2.1.-" evidence="2"/>
<reference evidence="2" key="1">
    <citation type="submission" date="2019-10" db="EMBL/GenBank/DDBJ databases">
        <authorList>
            <person name="Nor Muhammad N."/>
        </authorList>
    </citation>
    <scope>NUCLEOTIDE SEQUENCE</scope>
</reference>
<evidence type="ECO:0000313" key="2">
    <source>
        <dbReference type="EMBL" id="VWP01054.1"/>
    </source>
</evidence>
<dbReference type="AlphaFoldDB" id="A0A5K1K513"/>